<sequence length="234" mass="27165">MLSIIIPVLNESYNLPQLLNHLVLKATAKEQLELVIVDGGSEDNTLELAHKFKRDNLVSVHIVNSCRGRAKQMNTGAGVATGDVLYFLHADSFPPANYDILIQDEVIKGNLAGCFRMKFDNEHWWLRLASYLTKFSWRACRGGDQSQFITRTLFDEIGGYDENYIIYEDNILINELYARNEFVVIQHPLISSARLYEKYGVWFVQYHFWTIYVKKWMGASAEELHAYYKRNLKK</sequence>
<keyword evidence="4 7" id="KW-0808">Transferase</keyword>
<dbReference type="GO" id="GO:0005886">
    <property type="term" value="C:plasma membrane"/>
    <property type="evidence" value="ECO:0007669"/>
    <property type="project" value="UniProtKB-SubCell"/>
</dbReference>
<dbReference type="InterPro" id="IPR001173">
    <property type="entry name" value="Glyco_trans_2-like"/>
</dbReference>
<proteinExistence type="predicted"/>
<accession>A0A4Q0P5K9</accession>
<dbReference type="Proteomes" id="UP000289238">
    <property type="component" value="Unassembled WGS sequence"/>
</dbReference>
<dbReference type="SUPFAM" id="SSF53448">
    <property type="entry name" value="Nucleotide-diphospho-sugar transferases"/>
    <property type="match status" value="1"/>
</dbReference>
<protein>
    <submittedName>
        <fullName evidence="7">RSAM/selenodomain-associated transferase 2</fullName>
    </submittedName>
</protein>
<dbReference type="PANTHER" id="PTHR43646:SF2">
    <property type="entry name" value="GLYCOSYLTRANSFERASE 2-LIKE DOMAIN-CONTAINING PROTEIN"/>
    <property type="match status" value="1"/>
</dbReference>
<evidence type="ECO:0000256" key="5">
    <source>
        <dbReference type="ARBA" id="ARBA00023136"/>
    </source>
</evidence>
<organism evidence="7 8">
    <name type="scientific">Leeuwenhoekiella aequorea</name>
    <dbReference type="NCBI Taxonomy" id="283736"/>
    <lineage>
        <taxon>Bacteria</taxon>
        <taxon>Pseudomonadati</taxon>
        <taxon>Bacteroidota</taxon>
        <taxon>Flavobacteriia</taxon>
        <taxon>Flavobacteriales</taxon>
        <taxon>Flavobacteriaceae</taxon>
        <taxon>Leeuwenhoekiella</taxon>
    </lineage>
</organism>
<evidence type="ECO:0000313" key="7">
    <source>
        <dbReference type="EMBL" id="RXG21655.1"/>
    </source>
</evidence>
<keyword evidence="2" id="KW-1003">Cell membrane</keyword>
<dbReference type="Gene3D" id="3.90.550.10">
    <property type="entry name" value="Spore Coat Polysaccharide Biosynthesis Protein SpsA, Chain A"/>
    <property type="match status" value="1"/>
</dbReference>
<reference evidence="7 8" key="1">
    <citation type="submission" date="2018-07" db="EMBL/GenBank/DDBJ databases">
        <title>Leeuwenhoekiella genomics.</title>
        <authorList>
            <person name="Tahon G."/>
            <person name="Willems A."/>
        </authorList>
    </citation>
    <scope>NUCLEOTIDE SEQUENCE [LARGE SCALE GENOMIC DNA]</scope>
    <source>
        <strain evidence="7 8">LMG 22550</strain>
    </source>
</reference>
<dbReference type="NCBIfam" id="TIGR04283">
    <property type="entry name" value="glyco_like_mftF"/>
    <property type="match status" value="1"/>
</dbReference>
<dbReference type="Pfam" id="PF00535">
    <property type="entry name" value="Glycos_transf_2"/>
    <property type="match status" value="1"/>
</dbReference>
<evidence type="ECO:0000256" key="1">
    <source>
        <dbReference type="ARBA" id="ARBA00004236"/>
    </source>
</evidence>
<comment type="subcellular location">
    <subcellularLocation>
        <location evidence="1">Cell membrane</location>
    </subcellularLocation>
</comment>
<keyword evidence="3" id="KW-0328">Glycosyltransferase</keyword>
<dbReference type="InterPro" id="IPR026461">
    <property type="entry name" value="Trfase_2_rSAM/seldom_assoc"/>
</dbReference>
<keyword evidence="8" id="KW-1185">Reference proteome</keyword>
<dbReference type="CDD" id="cd02522">
    <property type="entry name" value="GT_2_like_a"/>
    <property type="match status" value="1"/>
</dbReference>
<dbReference type="EMBL" id="QOVM01000005">
    <property type="protein sequence ID" value="RXG21655.1"/>
    <property type="molecule type" value="Genomic_DNA"/>
</dbReference>
<dbReference type="PANTHER" id="PTHR43646">
    <property type="entry name" value="GLYCOSYLTRANSFERASE"/>
    <property type="match status" value="1"/>
</dbReference>
<keyword evidence="5" id="KW-0472">Membrane</keyword>
<feature type="domain" description="Glycosyltransferase 2-like" evidence="6">
    <location>
        <begin position="3"/>
        <end position="143"/>
    </location>
</feature>
<evidence type="ECO:0000256" key="4">
    <source>
        <dbReference type="ARBA" id="ARBA00022679"/>
    </source>
</evidence>
<name>A0A4Q0P5K9_9FLAO</name>
<evidence type="ECO:0000256" key="2">
    <source>
        <dbReference type="ARBA" id="ARBA00022475"/>
    </source>
</evidence>
<evidence type="ECO:0000313" key="8">
    <source>
        <dbReference type="Proteomes" id="UP000289238"/>
    </source>
</evidence>
<dbReference type="AlphaFoldDB" id="A0A4Q0P5K9"/>
<evidence type="ECO:0000259" key="6">
    <source>
        <dbReference type="Pfam" id="PF00535"/>
    </source>
</evidence>
<dbReference type="GO" id="GO:0016757">
    <property type="term" value="F:glycosyltransferase activity"/>
    <property type="evidence" value="ECO:0007669"/>
    <property type="project" value="UniProtKB-KW"/>
</dbReference>
<comment type="caution">
    <text evidence="7">The sequence shown here is derived from an EMBL/GenBank/DDBJ whole genome shotgun (WGS) entry which is preliminary data.</text>
</comment>
<gene>
    <name evidence="7" type="ORF">DSM00_2504</name>
</gene>
<evidence type="ECO:0000256" key="3">
    <source>
        <dbReference type="ARBA" id="ARBA00022676"/>
    </source>
</evidence>
<dbReference type="RefSeq" id="WP_128758267.1">
    <property type="nucleotide sequence ID" value="NZ_QOVM01000005.1"/>
</dbReference>
<dbReference type="OrthoDB" id="9810303at2"/>
<dbReference type="InterPro" id="IPR029044">
    <property type="entry name" value="Nucleotide-diphossugar_trans"/>
</dbReference>